<dbReference type="NCBIfam" id="TIGR01733">
    <property type="entry name" value="AA-adenyl-dom"/>
    <property type="match status" value="1"/>
</dbReference>
<dbReference type="InterPro" id="IPR036736">
    <property type="entry name" value="ACP-like_sf"/>
</dbReference>
<dbReference type="RefSeq" id="WP_253891698.1">
    <property type="nucleotide sequence ID" value="NZ_BAAAVB010000022.1"/>
</dbReference>
<evidence type="ECO:0000256" key="4">
    <source>
        <dbReference type="ARBA" id="ARBA00022679"/>
    </source>
</evidence>
<dbReference type="Gene3D" id="3.40.366.10">
    <property type="entry name" value="Malonyl-Coenzyme A Acyl Carrier Protein, domain 2"/>
    <property type="match status" value="1"/>
</dbReference>
<dbReference type="InterPro" id="IPR006162">
    <property type="entry name" value="Ppantetheine_attach_site"/>
</dbReference>
<dbReference type="PROSITE" id="PS00012">
    <property type="entry name" value="PHOSPHOPANTETHEINE"/>
    <property type="match status" value="2"/>
</dbReference>
<organism evidence="8 9">
    <name type="scientific">Actinokineospora diospyrosa</name>
    <dbReference type="NCBI Taxonomy" id="103728"/>
    <lineage>
        <taxon>Bacteria</taxon>
        <taxon>Bacillati</taxon>
        <taxon>Actinomycetota</taxon>
        <taxon>Actinomycetes</taxon>
        <taxon>Pseudonocardiales</taxon>
        <taxon>Pseudonocardiaceae</taxon>
        <taxon>Actinokineospora</taxon>
    </lineage>
</organism>
<dbReference type="Pfam" id="PF00109">
    <property type="entry name" value="ketoacyl-synt"/>
    <property type="match status" value="1"/>
</dbReference>
<reference evidence="8 9" key="1">
    <citation type="submission" date="2022-06" db="EMBL/GenBank/DDBJ databases">
        <title>Genomic Encyclopedia of Archaeal and Bacterial Type Strains, Phase II (KMG-II): from individual species to whole genera.</title>
        <authorList>
            <person name="Goeker M."/>
        </authorList>
    </citation>
    <scope>NUCLEOTIDE SEQUENCE [LARGE SCALE GENOMIC DNA]</scope>
    <source>
        <strain evidence="8 9">DSM 44255</strain>
    </source>
</reference>
<dbReference type="InterPro" id="IPR009081">
    <property type="entry name" value="PP-bd_ACP"/>
</dbReference>
<dbReference type="InterPro" id="IPR016039">
    <property type="entry name" value="Thiolase-like"/>
</dbReference>
<dbReference type="Pfam" id="PF00698">
    <property type="entry name" value="Acyl_transf_1"/>
    <property type="match status" value="1"/>
</dbReference>
<feature type="domain" description="Carrier" evidence="6">
    <location>
        <begin position="2926"/>
        <end position="3001"/>
    </location>
</feature>
<dbReference type="EMBL" id="JAMTCO010000024">
    <property type="protein sequence ID" value="MCP2274370.1"/>
    <property type="molecule type" value="Genomic_DNA"/>
</dbReference>
<gene>
    <name evidence="8" type="ORF">LV75_006905</name>
</gene>
<dbReference type="Proteomes" id="UP001205185">
    <property type="component" value="Unassembled WGS sequence"/>
</dbReference>
<comment type="similarity">
    <text evidence="5">In the C-terminal section; belongs to the NRP synthetase family.</text>
</comment>
<keyword evidence="4" id="KW-0808">Transferase</keyword>
<dbReference type="SUPFAM" id="SSF53901">
    <property type="entry name" value="Thiolase-like"/>
    <property type="match status" value="1"/>
</dbReference>
<dbReference type="SMART" id="SM00827">
    <property type="entry name" value="PKS_AT"/>
    <property type="match status" value="1"/>
</dbReference>
<dbReference type="CDD" id="cd00833">
    <property type="entry name" value="PKS"/>
    <property type="match status" value="1"/>
</dbReference>
<evidence type="ECO:0000313" key="8">
    <source>
        <dbReference type="EMBL" id="MCP2274370.1"/>
    </source>
</evidence>
<dbReference type="InterPro" id="IPR016036">
    <property type="entry name" value="Malonyl_transacylase_ACP-bd"/>
</dbReference>
<feature type="domain" description="Carrier" evidence="6">
    <location>
        <begin position="1485"/>
        <end position="1560"/>
    </location>
</feature>
<dbReference type="SUPFAM" id="SSF47336">
    <property type="entry name" value="ACP-like"/>
    <property type="match status" value="3"/>
</dbReference>
<comment type="cofactor">
    <cofactor evidence="1">
        <name>pantetheine 4'-phosphate</name>
        <dbReference type="ChEBI" id="CHEBI:47942"/>
    </cofactor>
</comment>
<dbReference type="Pfam" id="PF00668">
    <property type="entry name" value="Condensation"/>
    <property type="match status" value="2"/>
</dbReference>
<dbReference type="InterPro" id="IPR025110">
    <property type="entry name" value="AMP-bd_C"/>
</dbReference>
<evidence type="ECO:0000256" key="3">
    <source>
        <dbReference type="ARBA" id="ARBA00022553"/>
    </source>
</evidence>
<accession>A0ABT1INX6</accession>
<feature type="domain" description="Carrier" evidence="6">
    <location>
        <begin position="537"/>
        <end position="611"/>
    </location>
</feature>
<dbReference type="Gene3D" id="3.40.47.10">
    <property type="match status" value="1"/>
</dbReference>
<dbReference type="InterPro" id="IPR001242">
    <property type="entry name" value="Condensation_dom"/>
</dbReference>
<dbReference type="Gene3D" id="3.40.50.12780">
    <property type="entry name" value="N-terminal domain of ligase-like"/>
    <property type="match status" value="2"/>
</dbReference>
<dbReference type="CDD" id="cd19531">
    <property type="entry name" value="LCL_NRPS-like"/>
    <property type="match status" value="1"/>
</dbReference>
<dbReference type="InterPro" id="IPR014043">
    <property type="entry name" value="Acyl_transferase_dom"/>
</dbReference>
<dbReference type="SMART" id="SM01294">
    <property type="entry name" value="PKS_PP_betabranch"/>
    <property type="match status" value="1"/>
</dbReference>
<dbReference type="InterPro" id="IPR036661">
    <property type="entry name" value="Luciferase-like_sf"/>
</dbReference>
<dbReference type="InterPro" id="IPR010071">
    <property type="entry name" value="AA_adenyl_dom"/>
</dbReference>
<dbReference type="PROSITE" id="PS00455">
    <property type="entry name" value="AMP_BINDING"/>
    <property type="match status" value="1"/>
</dbReference>
<dbReference type="InterPro" id="IPR045851">
    <property type="entry name" value="AMP-bd_C_sf"/>
</dbReference>
<dbReference type="InterPro" id="IPR014031">
    <property type="entry name" value="Ketoacyl_synth_C"/>
</dbReference>
<dbReference type="InterPro" id="IPR024011">
    <property type="entry name" value="Biosynth_lucif-like_mOase_dom"/>
</dbReference>
<dbReference type="InterPro" id="IPR023213">
    <property type="entry name" value="CAT-like_dom_sf"/>
</dbReference>
<dbReference type="Gene3D" id="3.30.559.10">
    <property type="entry name" value="Chloramphenicol acetyltransferase-like domain"/>
    <property type="match status" value="2"/>
</dbReference>
<dbReference type="SUPFAM" id="SSF52777">
    <property type="entry name" value="CoA-dependent acyltransferases"/>
    <property type="match status" value="4"/>
</dbReference>
<keyword evidence="2" id="KW-0596">Phosphopantetheine</keyword>
<dbReference type="SUPFAM" id="SSF55048">
    <property type="entry name" value="Probable ACP-binding domain of malonyl-CoA ACP transacylase"/>
    <property type="match status" value="1"/>
</dbReference>
<keyword evidence="3" id="KW-0597">Phosphoprotein</keyword>
<dbReference type="NCBIfam" id="TIGR04020">
    <property type="entry name" value="seco_metab_LLM"/>
    <property type="match status" value="1"/>
</dbReference>
<proteinExistence type="inferred from homology"/>
<protein>
    <submittedName>
        <fullName evidence="8">Amino acid adenylation domain-containing protein/natural product biosynthesis luciferase-like monooxygenase domain-containing protein</fullName>
    </submittedName>
</protein>
<dbReference type="InterPro" id="IPR016035">
    <property type="entry name" value="Acyl_Trfase/lysoPLipase"/>
</dbReference>
<comment type="caution">
    <text evidence="8">The sequence shown here is derived from an EMBL/GenBank/DDBJ whole genome shotgun (WGS) entry which is preliminary data.</text>
</comment>
<dbReference type="SMART" id="SM00825">
    <property type="entry name" value="PKS_KS"/>
    <property type="match status" value="1"/>
</dbReference>
<dbReference type="InterPro" id="IPR000873">
    <property type="entry name" value="AMP-dep_synth/lig_dom"/>
</dbReference>
<dbReference type="SMART" id="SM00823">
    <property type="entry name" value="PKS_PP"/>
    <property type="match status" value="3"/>
</dbReference>
<dbReference type="CDD" id="cd05930">
    <property type="entry name" value="A_NRPS"/>
    <property type="match status" value="1"/>
</dbReference>
<name>A0ABT1INX6_9PSEU</name>
<evidence type="ECO:0000256" key="1">
    <source>
        <dbReference type="ARBA" id="ARBA00001957"/>
    </source>
</evidence>
<dbReference type="Pfam" id="PF16197">
    <property type="entry name" value="KAsynt_C_assoc"/>
    <property type="match status" value="1"/>
</dbReference>
<keyword evidence="9" id="KW-1185">Reference proteome</keyword>
<dbReference type="Gene3D" id="3.30.70.3290">
    <property type="match status" value="1"/>
</dbReference>
<dbReference type="Pfam" id="PF00501">
    <property type="entry name" value="AMP-binding"/>
    <property type="match status" value="2"/>
</dbReference>
<dbReference type="InterPro" id="IPR011251">
    <property type="entry name" value="Luciferase-like_dom"/>
</dbReference>
<evidence type="ECO:0000259" key="6">
    <source>
        <dbReference type="PROSITE" id="PS50075"/>
    </source>
</evidence>
<dbReference type="InterPro" id="IPR001227">
    <property type="entry name" value="Ac_transferase_dom_sf"/>
</dbReference>
<dbReference type="Pfam" id="PF00296">
    <property type="entry name" value="Bac_luciferase"/>
    <property type="match status" value="1"/>
</dbReference>
<dbReference type="PROSITE" id="PS00606">
    <property type="entry name" value="KS3_1"/>
    <property type="match status" value="1"/>
</dbReference>
<dbReference type="Gene3D" id="3.30.300.30">
    <property type="match status" value="2"/>
</dbReference>
<dbReference type="SUPFAM" id="SSF52151">
    <property type="entry name" value="FabD/lysophospholipase-like"/>
    <property type="match status" value="1"/>
</dbReference>
<dbReference type="InterPro" id="IPR020845">
    <property type="entry name" value="AMP-binding_CS"/>
</dbReference>
<sequence length="3405" mass="363314">MGEQPGHAGNREPRPVDAEPTTIAGALLRAARTWPDAGVVTLLPDGSTTLTSYLELLRRARVLLGGLRGQGVRQADHVVLCGLAHHDFFPALWACVLGGVIPAAIAESPDAGALDRLRHTWRLLGEPLIVADGPIPALPGARVSTVEELGTGEPDGLVTESDGDVLLMLSSGSTGAPKAARLTQAGLLKFATSTRRTLDFQPGEVALNWLPVDHSGALLIYHWLPVFAGVTNIHVPTGHVLDDPSRWLDLVAAHRVNHTWAPAFGFRLASDAPRKARDLTAVRSVLCGGEQVTVPVVEGFLDATGIEPGAVRPAWGMAETVTGITYGRWGEPGSVHHVRKSSLGGELEPASTAEDSVTFVAVGPPAPETELRLVDHGGTPVTGRIGRLRIRSPRITPGYHGDPAPVVDADGWFDTGDMAFIADGQLVITGRTQDVIVLNGANHFAHVIEEAVLAVPGIGAGGVAVCGIPDAATGTEVLAVFHTGGPGLADAIRRALYTGLHLTVEHVVSMDADEFPRTPSGKVRRAALRDRLVAALESPVDVSAVVARAVAEVVGHPVPDDKPFYEAGLTSVAVVRLRARLERELGHPIAHTAFFEHPSTAALVAHLTAGEPEVVRPPGSESSESTESTEDTRIAIVGMALRFPGAVTAEEFWRDLRSGTSAIRLFTDAEAVAAGVPAQRLADPSRVPAIGAIDDLDAFDADFFGMTPQEARLTDPAQRLFLQCCYHALEDGGYATTDPGTAVGVYAGSGMNLYGHQRGPAAAAHPDDAMQATLGSQPDFLATRVAYRLGLTGPAIAVQTACSTALVAVHLAAQALLSGETDLALAGAAAVFPQQEAGYLHQPGSILSATGSCRPFDARADGTVGGNGVAAVLLKRLDRALADGDTVHAVILGSAINNDGAGKVGFAAPSVPGQVDVIRRALRKAGVPGSSVSYVEAHGTGTELGDPVEFTALARALGEDGAARCALGSVKGNVGHLDSCAGMAGLIKTVLMLRHREIVPTVGLTTPNPALPLDGSPFVLATSVSPWTAAGPLRAGVSALGVGGTNAHVVLEEAPARRAQPNPNRPVVVPVSGRDQRGLEEAVERLRAYLVANPGLSAADIATTMAFGRGHHSHRTVLIGSTAAELAASREPRDTTPGTELVFAFSGQGSARRGMARDLYAAFPVFSAVLDECERIEPGLVPALLTGAGNEVWPTELAQPALFAFEVALARLWESLGVLPDVVAGHSLGEYAALCVAGAIDLADGLRLTAARGREFARLPEGGMIAVRMDSSAAQRIAEESGVEVAAINAPDSVVLAGPVAGLDRAEQLLAGVRHRRLAVDRAFHTSALDPALAALRELAAATPAHPIRTPLLSGLDGLLRPRGWRPDADYLVRQAREPVRFDLVVSEQPDRDWLEVGPGGVLAATAAHGRWLSTQRHGIDSITALCEAVGALYTRGVAIDWRPITTGSRITLPGYPFARTVFAVQPVSTPAAAPAIPVVAQAAPSAISGVRDLVAKALGLEPDAVSADRSFLEMGADSLSLMGLTRELDRVYDVRIPVRDLFADIDTPGKLAALVTPRPEPEPVAVPAAAPAAPLAVVPDGVREVVSHQLRVSERLVDLMERQFALLSGSTPPPAAAPVQVPIPVQVPAPASVPIQPRFPVQTTPAPAPQPIAPSTARCDFSLYFFGDYPENQAADKYRLINAATEFGDQHDFHAVWLPERHFHSFGALFPNPSVLAAALAARTKRIRLHAGSVVLPLHNPIRVAEEWSVVDNLSGGRVGLCVASGWHAGDFALAPENFGRHRELVYDQLETVRQLWTGAAVAATSGTGEPIEVRLHPSPIQPMPPLYVAVVGNPESYRRAARNDLGVVTNLMAQSLEQLAENIALYRRTRAEHGLDPAAGRVVVLVHTYLGADADQARAEAYQPFSDYLRSSLSLFDQVTNSLGLDIDLDNTPADDVEFMLEQAYRRYCESRALIGSPATAAGVVDRLVAAGADEIACFVDFGVPADQVLDSLPLLNGLRQRYQERDLPLSPAQLRIWLLERLHPGQTTYHEPKGILLEGELDVDALIGALKWAVNRQPELRVVFQERDGEPRRVPLPAIDIECPVVDRIGGDPDTVIQELLAGETEQTFDLAEGPLLTARLAQLGDQRHLLFLLAHHIVFDSSSTAVLVQDIAAAYRSWPQPPELPPLRSREPEVVDPAAVGRDLEFWRAELADLPSAAPLGDRPRPATRTGAGASLTWEFGPQVRAGLAKVGARHRATPFMAVLGAVSVVLGRFSGQTDVVVGTPVANRPEGAEHEVGLFLDTVVLRTDLSGDPSFGTLLGQVRTRAADAYDHRAAQFDELVAAINPDRDPGANPLFQVMVEFENEAGVRFAPPLLSARLLDVPSDRAPFDLTLYFTQHPDGLRCMVEYDTALFDEATVARLLGYLEHVLRGAISDSDAPLSALTSMVPSDRALVERWQGAPVPEPDLCLHQLVERQVARTPDAVALVAGDHEVTYRELDTRAAQVAHQVSGRFVAVLLPRGPELISAVLGVLKSGSAYVPMDPALPTARLSMLVTDSGARVLVTDRDTLARHPGLVAERVLFVEDIVASPTGTLPVVSPLDPAYCIYTSGSSGRPKGVVVPHRAPVNLIQWHLKTFEPARTAQWTSLSFDVSVQEVFTTLASGAALVLVDEQDRHDLAAVVAAHSVERLFLPYTPLKYLVESRPSLPSLREVFAAGEQMVLTPALRDFFTEHAECALYNQYGPTETTIIVTSHRVDITGPARPPIGGPIPGVRIRVVDPRGHDVPVGAVGEIEVAGLAVADGYLGIQSEAFVDGAYRSGDLGRWRSDGEIEYVSRRDAQVKIRGHRVEPAEVEVVLAGLPGVRDAAVVVRQDAHGERELVGYVVPPSLAIKELESRLGELLPEYLVPRQWVRLDRLPVTVNGKLDQSRLPAPSTEAAPADTPETELERSLHDAWCAELGITAVPVTRSFFELGGHSLGAVRLVNRLARDHDVRLSMTEFFRNPTIRAVAGLLSRVDTQPMPPPMWRMWRKGQTCGNPAVFTIATRVDITGHLDVPALTRAFEELVRRHQAFRLRPVAGGEVAVLDAVPVALPVLEFDTPDDLERWCREVADTSFDLTSAPLFRLGLGRLADRWTLMVAVHHCISDAWSLGLMWRELAALYTGATLDPAPAYLEVMGARQAEADRRRPELERFWRAELADVSLRTGLPTDRPRPEVLSGRGGLAHLVIDDVMPRVRDRAAAPGTTPSIVLAGAVAVWIGALAERTDLVLATSSTNRLHPDLDSVIGSVGEGVLLRTRLTGDFDALVTELGETVYRALDHQALPLVEASRLVDPTITIDKPHPDVYFTVVTTPPAELSLPGASCTVRALTHPGMARTELYVVLVPAQDALTVVAEYSTDLFDESTITGWLKRFESTLRDSLG</sequence>
<dbReference type="SUPFAM" id="SSF51679">
    <property type="entry name" value="Bacterial luciferase-like"/>
    <property type="match status" value="1"/>
</dbReference>
<dbReference type="PROSITE" id="PS52004">
    <property type="entry name" value="KS3_2"/>
    <property type="match status" value="1"/>
</dbReference>
<evidence type="ECO:0000256" key="5">
    <source>
        <dbReference type="ARBA" id="ARBA00029443"/>
    </source>
</evidence>
<dbReference type="PANTHER" id="PTHR45527:SF1">
    <property type="entry name" value="FATTY ACID SYNTHASE"/>
    <property type="match status" value="1"/>
</dbReference>
<evidence type="ECO:0000259" key="7">
    <source>
        <dbReference type="PROSITE" id="PS52004"/>
    </source>
</evidence>
<dbReference type="InterPro" id="IPR014030">
    <property type="entry name" value="Ketoacyl_synth_N"/>
</dbReference>
<evidence type="ECO:0000256" key="2">
    <source>
        <dbReference type="ARBA" id="ARBA00022450"/>
    </source>
</evidence>
<dbReference type="InterPro" id="IPR018201">
    <property type="entry name" value="Ketoacyl_synth_AS"/>
</dbReference>
<dbReference type="InterPro" id="IPR020806">
    <property type="entry name" value="PKS_PP-bd"/>
</dbReference>
<dbReference type="Gene3D" id="3.20.20.30">
    <property type="entry name" value="Luciferase-like domain"/>
    <property type="match status" value="1"/>
</dbReference>
<dbReference type="Pfam" id="PF13193">
    <property type="entry name" value="AMP-binding_C"/>
    <property type="match status" value="1"/>
</dbReference>
<dbReference type="Pfam" id="PF00550">
    <property type="entry name" value="PP-binding"/>
    <property type="match status" value="3"/>
</dbReference>
<dbReference type="PROSITE" id="PS50075">
    <property type="entry name" value="CARRIER"/>
    <property type="match status" value="3"/>
</dbReference>
<dbReference type="SUPFAM" id="SSF56801">
    <property type="entry name" value="Acetyl-CoA synthetase-like"/>
    <property type="match status" value="2"/>
</dbReference>
<dbReference type="InterPro" id="IPR032821">
    <property type="entry name" value="PKS_assoc"/>
</dbReference>
<dbReference type="InterPro" id="IPR020841">
    <property type="entry name" value="PKS_Beta-ketoAc_synthase_dom"/>
</dbReference>
<dbReference type="PANTHER" id="PTHR45527">
    <property type="entry name" value="NONRIBOSOMAL PEPTIDE SYNTHETASE"/>
    <property type="match status" value="1"/>
</dbReference>
<dbReference type="Gene3D" id="1.10.1200.10">
    <property type="entry name" value="ACP-like"/>
    <property type="match status" value="3"/>
</dbReference>
<evidence type="ECO:0000313" key="9">
    <source>
        <dbReference type="Proteomes" id="UP001205185"/>
    </source>
</evidence>
<dbReference type="Gene3D" id="3.30.559.30">
    <property type="entry name" value="Nonribosomal peptide synthetase, condensation domain"/>
    <property type="match status" value="2"/>
</dbReference>
<feature type="domain" description="Ketosynthase family 3 (KS3)" evidence="7">
    <location>
        <begin position="631"/>
        <end position="1053"/>
    </location>
</feature>
<dbReference type="Pfam" id="PF02801">
    <property type="entry name" value="Ketoacyl-synt_C"/>
    <property type="match status" value="1"/>
</dbReference>
<dbReference type="InterPro" id="IPR042099">
    <property type="entry name" value="ANL_N_sf"/>
</dbReference>